<dbReference type="Proteomes" id="UP001164803">
    <property type="component" value="Chromosome"/>
</dbReference>
<evidence type="ECO:0000256" key="1">
    <source>
        <dbReference type="ARBA" id="ARBA00022723"/>
    </source>
</evidence>
<dbReference type="InterPro" id="IPR013149">
    <property type="entry name" value="ADH-like_C"/>
</dbReference>
<sequence length="336" mass="35779">MKALVIEGPKTAVIQEVPYPTPGEKEVTIRVKRCGICGTDFHIYQGEFLSPYPLIPGHEFSGVVEEVGPGVTQFTKGDRVAVDPSLFCGECEFCLTHRGNHCVNWGATGDTVNGALAEFVKVPAQNVFKLSNDLSFAAGAMIEPLACVVHGVNRLELKVGQSVLIFGAGSMGQLLTQALSRAGAGELVVVDVDQSKLDVALAHGATAGYLSQNIDQALSHRVGHAGFDVVIDVTGIPAVIETEFKYVAPTGTFMQFGVAPEKSSVSINPFDVYHKDLRIIGSMAINRTYGAAVNWINAGRFDIDSLISTVVSLEEIPALLEGGKASNVMKIQVSFD</sequence>
<dbReference type="InterPro" id="IPR050129">
    <property type="entry name" value="Zn_alcohol_dh"/>
</dbReference>
<evidence type="ECO:0000256" key="4">
    <source>
        <dbReference type="RuleBase" id="RU361277"/>
    </source>
</evidence>
<keyword evidence="1 4" id="KW-0479">Metal-binding</keyword>
<dbReference type="SUPFAM" id="SSF50129">
    <property type="entry name" value="GroES-like"/>
    <property type="match status" value="1"/>
</dbReference>
<feature type="domain" description="Enoyl reductase (ER)" evidence="5">
    <location>
        <begin position="8"/>
        <end position="329"/>
    </location>
</feature>
<dbReference type="InterPro" id="IPR013154">
    <property type="entry name" value="ADH-like_N"/>
</dbReference>
<dbReference type="PANTHER" id="PTHR43401">
    <property type="entry name" value="L-THREONINE 3-DEHYDROGENASE"/>
    <property type="match status" value="1"/>
</dbReference>
<dbReference type="Pfam" id="PF00107">
    <property type="entry name" value="ADH_zinc_N"/>
    <property type="match status" value="1"/>
</dbReference>
<proteinExistence type="inferred from homology"/>
<evidence type="ECO:0000256" key="3">
    <source>
        <dbReference type="ARBA" id="ARBA00023002"/>
    </source>
</evidence>
<keyword evidence="2 4" id="KW-0862">Zinc</keyword>
<dbReference type="CDD" id="cd08234">
    <property type="entry name" value="threonine_DH_like"/>
    <property type="match status" value="1"/>
</dbReference>
<evidence type="ECO:0000259" key="5">
    <source>
        <dbReference type="SMART" id="SM00829"/>
    </source>
</evidence>
<reference evidence="6" key="1">
    <citation type="submission" date="2022-08" db="EMBL/GenBank/DDBJ databases">
        <title>Alicyclobacillus dauci DSM2870, complete genome.</title>
        <authorList>
            <person name="Wang Q."/>
            <person name="Cai R."/>
            <person name="Wang Z."/>
        </authorList>
    </citation>
    <scope>NUCLEOTIDE SEQUENCE</scope>
    <source>
        <strain evidence="6">DSM 28700</strain>
    </source>
</reference>
<gene>
    <name evidence="6" type="ORF">NZD86_05585</name>
</gene>
<evidence type="ECO:0000313" key="7">
    <source>
        <dbReference type="Proteomes" id="UP001164803"/>
    </source>
</evidence>
<keyword evidence="7" id="KW-1185">Reference proteome</keyword>
<dbReference type="Gene3D" id="3.90.180.10">
    <property type="entry name" value="Medium-chain alcohol dehydrogenases, catalytic domain"/>
    <property type="match status" value="1"/>
</dbReference>
<dbReference type="RefSeq" id="WP_268045498.1">
    <property type="nucleotide sequence ID" value="NZ_CP104064.1"/>
</dbReference>
<protein>
    <submittedName>
        <fullName evidence="6">Zinc-dependent alcohol dehydrogenase family protein</fullName>
    </submittedName>
</protein>
<dbReference type="InterPro" id="IPR036291">
    <property type="entry name" value="NAD(P)-bd_dom_sf"/>
</dbReference>
<dbReference type="PROSITE" id="PS00059">
    <property type="entry name" value="ADH_ZINC"/>
    <property type="match status" value="1"/>
</dbReference>
<evidence type="ECO:0000256" key="2">
    <source>
        <dbReference type="ARBA" id="ARBA00022833"/>
    </source>
</evidence>
<dbReference type="EMBL" id="CP104064">
    <property type="protein sequence ID" value="WAH37962.1"/>
    <property type="molecule type" value="Genomic_DNA"/>
</dbReference>
<dbReference type="SMART" id="SM00829">
    <property type="entry name" value="PKS_ER"/>
    <property type="match status" value="1"/>
</dbReference>
<dbReference type="InterPro" id="IPR020843">
    <property type="entry name" value="ER"/>
</dbReference>
<dbReference type="SUPFAM" id="SSF51735">
    <property type="entry name" value="NAD(P)-binding Rossmann-fold domains"/>
    <property type="match status" value="1"/>
</dbReference>
<dbReference type="Gene3D" id="3.40.50.720">
    <property type="entry name" value="NAD(P)-binding Rossmann-like Domain"/>
    <property type="match status" value="1"/>
</dbReference>
<evidence type="ECO:0000313" key="6">
    <source>
        <dbReference type="EMBL" id="WAH37962.1"/>
    </source>
</evidence>
<comment type="cofactor">
    <cofactor evidence="4">
        <name>Zn(2+)</name>
        <dbReference type="ChEBI" id="CHEBI:29105"/>
    </cofactor>
</comment>
<organism evidence="6 7">
    <name type="scientific">Alicyclobacillus dauci</name>
    <dbReference type="NCBI Taxonomy" id="1475485"/>
    <lineage>
        <taxon>Bacteria</taxon>
        <taxon>Bacillati</taxon>
        <taxon>Bacillota</taxon>
        <taxon>Bacilli</taxon>
        <taxon>Bacillales</taxon>
        <taxon>Alicyclobacillaceae</taxon>
        <taxon>Alicyclobacillus</taxon>
    </lineage>
</organism>
<keyword evidence="3" id="KW-0560">Oxidoreductase</keyword>
<comment type="similarity">
    <text evidence="4">Belongs to the zinc-containing alcohol dehydrogenase family.</text>
</comment>
<dbReference type="InterPro" id="IPR002328">
    <property type="entry name" value="ADH_Zn_CS"/>
</dbReference>
<dbReference type="InterPro" id="IPR011032">
    <property type="entry name" value="GroES-like_sf"/>
</dbReference>
<dbReference type="PANTHER" id="PTHR43401:SF5">
    <property type="entry name" value="ALCOHOL DEHYDROGENASE-RELATED"/>
    <property type="match status" value="1"/>
</dbReference>
<name>A0ABY6Z502_9BACL</name>
<dbReference type="Pfam" id="PF08240">
    <property type="entry name" value="ADH_N"/>
    <property type="match status" value="1"/>
</dbReference>
<accession>A0ABY6Z502</accession>